<evidence type="ECO:0000256" key="2">
    <source>
        <dbReference type="ARBA" id="ARBA00022448"/>
    </source>
</evidence>
<evidence type="ECO:0000313" key="7">
    <source>
        <dbReference type="EMBL" id="SFE96419.1"/>
    </source>
</evidence>
<dbReference type="GO" id="GO:0005524">
    <property type="term" value="F:ATP binding"/>
    <property type="evidence" value="ECO:0007669"/>
    <property type="project" value="UniProtKB-KW"/>
</dbReference>
<keyword evidence="3" id="KW-0536">Nodulation</keyword>
<dbReference type="Gene3D" id="3.40.50.300">
    <property type="entry name" value="P-loop containing nucleotide triphosphate hydrolases"/>
    <property type="match status" value="1"/>
</dbReference>
<dbReference type="InterPro" id="IPR003593">
    <property type="entry name" value="AAA+_ATPase"/>
</dbReference>
<dbReference type="OrthoDB" id="9808363at2"/>
<dbReference type="Pfam" id="PF00005">
    <property type="entry name" value="ABC_tran"/>
    <property type="match status" value="1"/>
</dbReference>
<dbReference type="SMART" id="SM00382">
    <property type="entry name" value="AAA"/>
    <property type="match status" value="1"/>
</dbReference>
<organism evidence="7 8">
    <name type="scientific">Thermoflexibacter ruber</name>
    <dbReference type="NCBI Taxonomy" id="1003"/>
    <lineage>
        <taxon>Bacteria</taxon>
        <taxon>Pseudomonadati</taxon>
        <taxon>Bacteroidota</taxon>
        <taxon>Cytophagia</taxon>
        <taxon>Cytophagales</taxon>
        <taxon>Thermoflexibacteraceae</taxon>
        <taxon>Thermoflexibacter</taxon>
    </lineage>
</organism>
<evidence type="ECO:0000256" key="4">
    <source>
        <dbReference type="ARBA" id="ARBA00022741"/>
    </source>
</evidence>
<dbReference type="PANTHER" id="PTHR42711">
    <property type="entry name" value="ABC TRANSPORTER ATP-BINDING PROTEIN"/>
    <property type="match status" value="1"/>
</dbReference>
<keyword evidence="8" id="KW-1185">Reference proteome</keyword>
<dbReference type="InterPro" id="IPR003439">
    <property type="entry name" value="ABC_transporter-like_ATP-bd"/>
</dbReference>
<dbReference type="Pfam" id="PF13732">
    <property type="entry name" value="DrrA1-3_C"/>
    <property type="match status" value="1"/>
</dbReference>
<keyword evidence="2" id="KW-0813">Transport</keyword>
<evidence type="ECO:0000259" key="6">
    <source>
        <dbReference type="PROSITE" id="PS50893"/>
    </source>
</evidence>
<dbReference type="PROSITE" id="PS50893">
    <property type="entry name" value="ABC_TRANSPORTER_2"/>
    <property type="match status" value="1"/>
</dbReference>
<protein>
    <submittedName>
        <fullName evidence="7">ABC-2 type transport system ATP-binding protein</fullName>
    </submittedName>
</protein>
<proteinExistence type="inferred from homology"/>
<dbReference type="PROSITE" id="PS00211">
    <property type="entry name" value="ABC_TRANSPORTER_1"/>
    <property type="match status" value="1"/>
</dbReference>
<reference evidence="8" key="1">
    <citation type="submission" date="2016-10" db="EMBL/GenBank/DDBJ databases">
        <authorList>
            <person name="Varghese N."/>
            <person name="Submissions S."/>
        </authorList>
    </citation>
    <scope>NUCLEOTIDE SEQUENCE [LARGE SCALE GENOMIC DNA]</scope>
    <source>
        <strain>GEY</strain>
        <strain evidence="8">DSM 9560</strain>
    </source>
</reference>
<comment type="similarity">
    <text evidence="1">Belongs to the ABC transporter superfamily.</text>
</comment>
<sequence length="300" mass="34267">MNILQVKNVVKQYANHTALNNVSINVSKGSIYGLLGPNGAGKTSLIRIITQITAADSGEILMHGEPLTPKHIQDIGYMPEERGLYRKMKVGEQLLYLARLKGVGLAEAKNRIRDWLRRLDIESWWNKNVEDLSKGMQQKVQFIATVLHQPDLIILDEPFSGLDPVNENIIRDEILALRKKGSTIIFSTHRMETVEELCDEITLINKAQKILEGKKRLIKEDYKTHTFLVETVEKLTQVSNQFRLIESKPNENGNFVSRVKILHGTNNELINEIMRYANIISFKEELPTMHDIFVELVKGK</sequence>
<dbReference type="EMBL" id="FONY01000011">
    <property type="protein sequence ID" value="SFE96419.1"/>
    <property type="molecule type" value="Genomic_DNA"/>
</dbReference>
<dbReference type="Proteomes" id="UP000199513">
    <property type="component" value="Unassembled WGS sequence"/>
</dbReference>
<name>A0A1I2EUC4_9BACT</name>
<accession>A0A1I2EUC4</accession>
<dbReference type="InterPro" id="IPR017871">
    <property type="entry name" value="ABC_transporter-like_CS"/>
</dbReference>
<evidence type="ECO:0000313" key="8">
    <source>
        <dbReference type="Proteomes" id="UP000199513"/>
    </source>
</evidence>
<dbReference type="InterPro" id="IPR027417">
    <property type="entry name" value="P-loop_NTPase"/>
</dbReference>
<dbReference type="GO" id="GO:0016887">
    <property type="term" value="F:ATP hydrolysis activity"/>
    <property type="evidence" value="ECO:0007669"/>
    <property type="project" value="InterPro"/>
</dbReference>
<keyword evidence="4" id="KW-0547">Nucleotide-binding</keyword>
<dbReference type="InterPro" id="IPR050763">
    <property type="entry name" value="ABC_transporter_ATP-binding"/>
</dbReference>
<gene>
    <name evidence="7" type="ORF">SAMN04488541_101144</name>
</gene>
<evidence type="ECO:0000256" key="1">
    <source>
        <dbReference type="ARBA" id="ARBA00005417"/>
    </source>
</evidence>
<dbReference type="SUPFAM" id="SSF52540">
    <property type="entry name" value="P-loop containing nucleoside triphosphate hydrolases"/>
    <property type="match status" value="1"/>
</dbReference>
<evidence type="ECO:0000256" key="5">
    <source>
        <dbReference type="ARBA" id="ARBA00022840"/>
    </source>
</evidence>
<evidence type="ECO:0000256" key="3">
    <source>
        <dbReference type="ARBA" id="ARBA00022458"/>
    </source>
</evidence>
<dbReference type="AlphaFoldDB" id="A0A1I2EUC4"/>
<keyword evidence="5 7" id="KW-0067">ATP-binding</keyword>
<dbReference type="InterPro" id="IPR025302">
    <property type="entry name" value="DrrA1/2-like_C"/>
</dbReference>
<dbReference type="PANTHER" id="PTHR42711:SF5">
    <property type="entry name" value="ABC TRANSPORTER ATP-BINDING PROTEIN NATA"/>
    <property type="match status" value="1"/>
</dbReference>
<feature type="domain" description="ABC transporter" evidence="6">
    <location>
        <begin position="4"/>
        <end position="231"/>
    </location>
</feature>
<dbReference type="STRING" id="1003.SAMN04488541_101144"/>